<dbReference type="Pfam" id="PF00100">
    <property type="entry name" value="Zona_pellucida"/>
    <property type="match status" value="1"/>
</dbReference>
<dbReference type="InterPro" id="IPR055355">
    <property type="entry name" value="ZP-C"/>
</dbReference>
<feature type="domain" description="ZP-C" evidence="4">
    <location>
        <begin position="180"/>
        <end position="302"/>
    </location>
</feature>
<evidence type="ECO:0000256" key="3">
    <source>
        <dbReference type="SAM" id="Phobius"/>
    </source>
</evidence>
<dbReference type="PANTHER" id="PTHR14002:SF9">
    <property type="entry name" value="TRANSFORMING GROWTH FACTOR-BETA RECEPTOR TYPE 3-LIKE PROTEIN"/>
    <property type="match status" value="1"/>
</dbReference>
<evidence type="ECO:0000313" key="5">
    <source>
        <dbReference type="Ensembl" id="ENSSPUP00000009103.1"/>
    </source>
</evidence>
<dbReference type="GO" id="GO:0001837">
    <property type="term" value="P:epithelial to mesenchymal transition"/>
    <property type="evidence" value="ECO:0007669"/>
    <property type="project" value="TreeGrafter"/>
</dbReference>
<dbReference type="Proteomes" id="UP000694392">
    <property type="component" value="Unplaced"/>
</dbReference>
<dbReference type="PANTHER" id="PTHR14002">
    <property type="entry name" value="ENDOGLIN/TGF-BETA RECEPTOR TYPE III"/>
    <property type="match status" value="1"/>
</dbReference>
<keyword evidence="1" id="KW-0732">Signal</keyword>
<reference evidence="5" key="1">
    <citation type="submission" date="2025-08" db="UniProtKB">
        <authorList>
            <consortium name="Ensembl"/>
        </authorList>
    </citation>
    <scope>IDENTIFICATION</scope>
</reference>
<protein>
    <recommendedName>
        <fullName evidence="4">ZP-C domain-containing protein</fullName>
    </recommendedName>
</protein>
<dbReference type="GO" id="GO:0005539">
    <property type="term" value="F:glycosaminoglycan binding"/>
    <property type="evidence" value="ECO:0007669"/>
    <property type="project" value="TreeGrafter"/>
</dbReference>
<dbReference type="GO" id="GO:0017015">
    <property type="term" value="P:regulation of transforming growth factor beta receptor signaling pathway"/>
    <property type="evidence" value="ECO:0007669"/>
    <property type="project" value="TreeGrafter"/>
</dbReference>
<evidence type="ECO:0000259" key="4">
    <source>
        <dbReference type="Pfam" id="PF00100"/>
    </source>
</evidence>
<evidence type="ECO:0000256" key="1">
    <source>
        <dbReference type="ARBA" id="ARBA00022729"/>
    </source>
</evidence>
<organism evidence="5 6">
    <name type="scientific">Sphenodon punctatus</name>
    <name type="common">Tuatara</name>
    <name type="synonym">Hatteria punctata</name>
    <dbReference type="NCBI Taxonomy" id="8508"/>
    <lineage>
        <taxon>Eukaryota</taxon>
        <taxon>Metazoa</taxon>
        <taxon>Chordata</taxon>
        <taxon>Craniata</taxon>
        <taxon>Vertebrata</taxon>
        <taxon>Euteleostomi</taxon>
        <taxon>Lepidosauria</taxon>
        <taxon>Sphenodontia</taxon>
        <taxon>Sphenodontidae</taxon>
        <taxon>Sphenodon</taxon>
    </lineage>
</organism>
<reference evidence="5" key="2">
    <citation type="submission" date="2025-09" db="UniProtKB">
        <authorList>
            <consortium name="Ensembl"/>
        </authorList>
    </citation>
    <scope>IDENTIFICATION</scope>
</reference>
<dbReference type="Gene3D" id="2.60.40.4100">
    <property type="entry name" value="Zona pellucida, ZP-C domain"/>
    <property type="match status" value="1"/>
</dbReference>
<dbReference type="GO" id="GO:0050431">
    <property type="term" value="F:transforming growth factor beta binding"/>
    <property type="evidence" value="ECO:0007669"/>
    <property type="project" value="TreeGrafter"/>
</dbReference>
<name>A0A8D0GN38_SPHPU</name>
<dbReference type="GO" id="GO:0005024">
    <property type="term" value="F:transforming growth factor beta receptor activity"/>
    <property type="evidence" value="ECO:0007669"/>
    <property type="project" value="TreeGrafter"/>
</dbReference>
<dbReference type="AlphaFoldDB" id="A0A8D0GN38"/>
<keyword evidence="3" id="KW-0472">Membrane</keyword>
<evidence type="ECO:0000256" key="2">
    <source>
        <dbReference type="ARBA" id="ARBA00023157"/>
    </source>
</evidence>
<keyword evidence="2" id="KW-1015">Disulfide bond</keyword>
<sequence length="460" mass="48602">MVRVHRLAGRLHVLASHRVTVSSTPVPEQELSVSRSRPPGLAYTRNPLAWAAEKGLPALTSYTEAGEANRFLVLVGMNAGHPTPPTPKIPPLPHLSEPTLEPVPGSWERSRGFPGGDSFENGQPPMPRGDVGGAMPIACAGGFSQGALRTPCLPQPPPTHLPPPGTGPFPAPPFHLGQGLLSLEVYGSEDFTRQLGPCTVPANSRVFVEATLAAYDSRLSFTIQRCAVSPSSDPALASPFVLIRGGCAIDPQVSFLGAEQAGKLRPLPPGYQERQQLSFILRPRSNDSIQFLHCRLALCTGEPQGGPIAQCRPYGEACQGAWEEEPGSGRYQRTVTKPIIVTVPAMPVGGTLNHGAAPFLAPFPPSGHRGKALKEAASPEKGESILSAPASGVELPAVVGIAFSAFVIGISLTGGLWLIHSQTALQPPQEPALATRRTLNTSLQLPLGLDLNSRPWALRV</sequence>
<dbReference type="InterPro" id="IPR042235">
    <property type="entry name" value="ZP-C_dom"/>
</dbReference>
<keyword evidence="3" id="KW-1133">Transmembrane helix</keyword>
<feature type="transmembrane region" description="Helical" evidence="3">
    <location>
        <begin position="395"/>
        <end position="419"/>
    </location>
</feature>
<evidence type="ECO:0000313" key="6">
    <source>
        <dbReference type="Proteomes" id="UP000694392"/>
    </source>
</evidence>
<dbReference type="GO" id="GO:0007179">
    <property type="term" value="P:transforming growth factor beta receptor signaling pathway"/>
    <property type="evidence" value="ECO:0007669"/>
    <property type="project" value="TreeGrafter"/>
</dbReference>
<keyword evidence="6" id="KW-1185">Reference proteome</keyword>
<accession>A0A8D0GN38</accession>
<dbReference type="GO" id="GO:0005114">
    <property type="term" value="F:type II transforming growth factor beta receptor binding"/>
    <property type="evidence" value="ECO:0007669"/>
    <property type="project" value="TreeGrafter"/>
</dbReference>
<dbReference type="Ensembl" id="ENSSPUT00000009716.1">
    <property type="protein sequence ID" value="ENSSPUP00000009103.1"/>
    <property type="gene ID" value="ENSSPUG00000007096.1"/>
</dbReference>
<keyword evidence="3" id="KW-0812">Transmembrane</keyword>
<dbReference type="GO" id="GO:0016477">
    <property type="term" value="P:cell migration"/>
    <property type="evidence" value="ECO:0007669"/>
    <property type="project" value="TreeGrafter"/>
</dbReference>
<proteinExistence type="predicted"/>
<dbReference type="GeneTree" id="ENSGT00530000063861"/>